<proteinExistence type="inferred from homology"/>
<evidence type="ECO:0000256" key="3">
    <source>
        <dbReference type="ARBA" id="ARBA00022722"/>
    </source>
</evidence>
<evidence type="ECO:0000256" key="4">
    <source>
        <dbReference type="ARBA" id="ARBA00022801"/>
    </source>
</evidence>
<dbReference type="EMBL" id="VJMH01005122">
    <property type="protein sequence ID" value="KAF0700478.1"/>
    <property type="molecule type" value="Genomic_DNA"/>
</dbReference>
<dbReference type="InterPro" id="IPR012337">
    <property type="entry name" value="RNaseH-like_sf"/>
</dbReference>
<reference evidence="8" key="2">
    <citation type="submission" date="2019-06" db="EMBL/GenBank/DDBJ databases">
        <title>Genomics analysis of Aphanomyces spp. identifies a new class of oomycete effector associated with host adaptation.</title>
        <authorList>
            <person name="Gaulin E."/>
        </authorList>
    </citation>
    <scope>NUCLEOTIDE SEQUENCE</scope>
    <source>
        <strain evidence="8">CBS 578.67</strain>
    </source>
</reference>
<dbReference type="PANTHER" id="PTHR12801">
    <property type="entry name" value="RNA EXONUCLEASE REXO1 / RECO3 FAMILY MEMBER-RELATED"/>
    <property type="match status" value="1"/>
</dbReference>
<evidence type="ECO:0000256" key="1">
    <source>
        <dbReference type="ARBA" id="ARBA00004123"/>
    </source>
</evidence>
<keyword evidence="5" id="KW-0539">Nucleus</keyword>
<dbReference type="Gene3D" id="3.30.420.10">
    <property type="entry name" value="Ribonuclease H-like superfamily/Ribonuclease H"/>
    <property type="match status" value="1"/>
</dbReference>
<dbReference type="Proteomes" id="UP000332933">
    <property type="component" value="Unassembled WGS sequence"/>
</dbReference>
<dbReference type="OrthoDB" id="16516at2759"/>
<dbReference type="AlphaFoldDB" id="A0A485KLY5"/>
<evidence type="ECO:0000256" key="5">
    <source>
        <dbReference type="ARBA" id="ARBA00023242"/>
    </source>
</evidence>
<dbReference type="InterPro" id="IPR047021">
    <property type="entry name" value="REXO1/3/4-like"/>
</dbReference>
<evidence type="ECO:0000259" key="7">
    <source>
        <dbReference type="SMART" id="SM00479"/>
    </source>
</evidence>
<dbReference type="GO" id="GO:0004527">
    <property type="term" value="F:exonuclease activity"/>
    <property type="evidence" value="ECO:0007669"/>
    <property type="project" value="InterPro"/>
</dbReference>
<feature type="domain" description="Exonuclease" evidence="7">
    <location>
        <begin position="71"/>
        <end position="241"/>
    </location>
</feature>
<evidence type="ECO:0000256" key="6">
    <source>
        <dbReference type="SAM" id="MobiDB-lite"/>
    </source>
</evidence>
<keyword evidence="10" id="KW-1185">Reference proteome</keyword>
<evidence type="ECO:0000256" key="2">
    <source>
        <dbReference type="ARBA" id="ARBA00006357"/>
    </source>
</evidence>
<protein>
    <submittedName>
        <fullName evidence="9">Aste57867_9007 protein</fullName>
    </submittedName>
</protein>
<name>A0A485KLY5_9STRA</name>
<comment type="similarity">
    <text evidence="2">Belongs to the REXO1/REXO3 family.</text>
</comment>
<dbReference type="GO" id="GO:0003676">
    <property type="term" value="F:nucleic acid binding"/>
    <property type="evidence" value="ECO:0007669"/>
    <property type="project" value="InterPro"/>
</dbReference>
<dbReference type="InterPro" id="IPR036397">
    <property type="entry name" value="RNaseH_sf"/>
</dbReference>
<evidence type="ECO:0000313" key="10">
    <source>
        <dbReference type="Proteomes" id="UP000332933"/>
    </source>
</evidence>
<dbReference type="EMBL" id="CAADRA010005143">
    <property type="protein sequence ID" value="VFT85891.1"/>
    <property type="molecule type" value="Genomic_DNA"/>
</dbReference>
<evidence type="ECO:0000313" key="9">
    <source>
        <dbReference type="EMBL" id="VFT85891.1"/>
    </source>
</evidence>
<gene>
    <name evidence="9" type="primary">Aste57867_9007</name>
    <name evidence="8" type="ORF">As57867_008972</name>
    <name evidence="9" type="ORF">ASTE57867_9007</name>
</gene>
<accession>A0A485KLY5</accession>
<feature type="region of interest" description="Disordered" evidence="6">
    <location>
        <begin position="1"/>
        <end position="22"/>
    </location>
</feature>
<dbReference type="PANTHER" id="PTHR12801:SF115">
    <property type="entry name" value="FI18136P1-RELATED"/>
    <property type="match status" value="1"/>
</dbReference>
<keyword evidence="3" id="KW-0540">Nuclease</keyword>
<dbReference type="InterPro" id="IPR013520">
    <property type="entry name" value="Ribonucl_H"/>
</dbReference>
<dbReference type="GO" id="GO:0005634">
    <property type="term" value="C:nucleus"/>
    <property type="evidence" value="ECO:0007669"/>
    <property type="project" value="UniProtKB-SubCell"/>
</dbReference>
<evidence type="ECO:0000313" key="8">
    <source>
        <dbReference type="EMBL" id="KAF0700478.1"/>
    </source>
</evidence>
<comment type="subcellular location">
    <subcellularLocation>
        <location evidence="1">Nucleus</location>
    </subcellularLocation>
</comment>
<organism evidence="9 10">
    <name type="scientific">Aphanomyces stellatus</name>
    <dbReference type="NCBI Taxonomy" id="120398"/>
    <lineage>
        <taxon>Eukaryota</taxon>
        <taxon>Sar</taxon>
        <taxon>Stramenopiles</taxon>
        <taxon>Oomycota</taxon>
        <taxon>Saprolegniomycetes</taxon>
        <taxon>Saprolegniales</taxon>
        <taxon>Verrucalvaceae</taxon>
        <taxon>Aphanomyces</taxon>
    </lineage>
</organism>
<sequence length="370" mass="40841">MAGQKREGVPQVASTAKKAKGNPVTKAINRTWDDLVKMTQAHARFNEFFKADPSWVSTQTMKPSSKAKYRKIVAMDCEMCVTMHEETEARNPKALVRVTLIDGEDPDEILVDLIVHQPAAGHFVFNYKTDIHGIAKETIDASKISQDRARKEVLKYIGPDTIVVGHSVNGDLKSVGVAHQRVIDTALLYERKGVSDRLKSPGLRDLTKQLLGVQMAVVHDSFLDAKMTMLAAKYTLTHECGAVIAPESKAHKADAIGGATEDEAKEDIHWLVHKIPKGLFNSDIEQFAIKQTAIVPTMVENIVFKSQWGTCSVYFRGPEHATLAFETIEGKKTPASAKVDALDRPTKVVDITNATGKKFSNIRLVKVTKK</sequence>
<reference evidence="9 10" key="1">
    <citation type="submission" date="2019-03" db="EMBL/GenBank/DDBJ databases">
        <authorList>
            <person name="Gaulin E."/>
            <person name="Dumas B."/>
        </authorList>
    </citation>
    <scope>NUCLEOTIDE SEQUENCE [LARGE SCALE GENOMIC DNA]</scope>
    <source>
        <strain evidence="9">CBS 568.67</strain>
    </source>
</reference>
<keyword evidence="4" id="KW-0378">Hydrolase</keyword>
<dbReference type="SMART" id="SM00479">
    <property type="entry name" value="EXOIII"/>
    <property type="match status" value="1"/>
</dbReference>
<dbReference type="SUPFAM" id="SSF53098">
    <property type="entry name" value="Ribonuclease H-like"/>
    <property type="match status" value="1"/>
</dbReference>